<dbReference type="FunFam" id="3.90.470.10:FF:000017">
    <property type="entry name" value="54S ribosomal protein L22, mitochondrial"/>
    <property type="match status" value="1"/>
</dbReference>
<dbReference type="RefSeq" id="XP_018003054.1">
    <property type="nucleotide sequence ID" value="XM_018141656.1"/>
</dbReference>
<dbReference type="STRING" id="1664694.A0A0N0NPS6"/>
<protein>
    <recommendedName>
        <fullName evidence="8">54S ribosomal protein L22, mitochondrial</fullName>
    </recommendedName>
</protein>
<dbReference type="GO" id="GO:0006412">
    <property type="term" value="P:translation"/>
    <property type="evidence" value="ECO:0007669"/>
    <property type="project" value="InterPro"/>
</dbReference>
<dbReference type="Pfam" id="PF00237">
    <property type="entry name" value="Ribosomal_L22"/>
    <property type="match status" value="1"/>
</dbReference>
<dbReference type="Gene3D" id="3.90.470.10">
    <property type="entry name" value="Ribosomal protein L22/L17"/>
    <property type="match status" value="1"/>
</dbReference>
<dbReference type="GO" id="GO:0015934">
    <property type="term" value="C:large ribosomal subunit"/>
    <property type="evidence" value="ECO:0007669"/>
    <property type="project" value="InterPro"/>
</dbReference>
<gene>
    <name evidence="6" type="ORF">AB675_1743</name>
</gene>
<organism evidence="6 7">
    <name type="scientific">Cyphellophora attinorum</name>
    <dbReference type="NCBI Taxonomy" id="1664694"/>
    <lineage>
        <taxon>Eukaryota</taxon>
        <taxon>Fungi</taxon>
        <taxon>Dikarya</taxon>
        <taxon>Ascomycota</taxon>
        <taxon>Pezizomycotina</taxon>
        <taxon>Eurotiomycetes</taxon>
        <taxon>Chaetothyriomycetidae</taxon>
        <taxon>Chaetothyriales</taxon>
        <taxon>Cyphellophoraceae</taxon>
        <taxon>Cyphellophora</taxon>
    </lineage>
</organism>
<reference evidence="6 7" key="1">
    <citation type="submission" date="2015-06" db="EMBL/GenBank/DDBJ databases">
        <title>Draft genome of the ant-associated black yeast Phialophora attae CBS 131958.</title>
        <authorList>
            <person name="Moreno L.F."/>
            <person name="Stielow B.J."/>
            <person name="de Hoog S."/>
            <person name="Vicente V.A."/>
            <person name="Weiss V.A."/>
            <person name="de Vries M."/>
            <person name="Cruz L.M."/>
            <person name="Souza E.M."/>
        </authorList>
    </citation>
    <scope>NUCLEOTIDE SEQUENCE [LARGE SCALE GENOMIC DNA]</scope>
    <source>
        <strain evidence="6 7">CBS 131958</strain>
    </source>
</reference>
<accession>A0A0N0NPS6</accession>
<evidence type="ECO:0000313" key="7">
    <source>
        <dbReference type="Proteomes" id="UP000038010"/>
    </source>
</evidence>
<dbReference type="GeneID" id="28733536"/>
<name>A0A0N0NPS6_9EURO</name>
<evidence type="ECO:0000256" key="2">
    <source>
        <dbReference type="ARBA" id="ARBA00022980"/>
    </source>
</evidence>
<evidence type="ECO:0000313" key="6">
    <source>
        <dbReference type="EMBL" id="KPI43091.1"/>
    </source>
</evidence>
<dbReference type="SUPFAM" id="SSF54843">
    <property type="entry name" value="Ribosomal protein L22"/>
    <property type="match status" value="1"/>
</dbReference>
<dbReference type="VEuPathDB" id="FungiDB:AB675_1743"/>
<dbReference type="InterPro" id="IPR036394">
    <property type="entry name" value="Ribosomal_uL22_sf"/>
</dbReference>
<dbReference type="OrthoDB" id="416470at2759"/>
<comment type="similarity">
    <text evidence="1 4">Belongs to the universal ribosomal protein uL22 family.</text>
</comment>
<dbReference type="InterPro" id="IPR001063">
    <property type="entry name" value="Ribosomal_uL22"/>
</dbReference>
<sequence>MSASGSLRRAQHAACYAQLCASFRLLCLSNPRQFSTSFAHNTDKTESVEEKPRKKTELQTKVTKEPTALERAAQALRQSKAKARDAAGQQAQPATGRLADTNVFASHQDIDREEDDPDQGVFEGRSIANIERALNPKPNARARWQARMVAKHVRRGGRLTKEMLIARTERQHQLQSHFFKTSQKKLRPLATQIAGKSIDEAILQMRFSKKKVAQDIHAHLIHARNEAMAVKGMGMQVRTDVKPTLPTGAVVLDPSTTPPQDHELPTKALRKGEKVSPTDIYIAQAWINRGKFGREPEYRAKGSMNILRPPYTGLTVLLKEEKTRTRERTEKEVKAIRKRIGKNLWTQLPDRPVTRQSQHVLW</sequence>
<dbReference type="PANTHER" id="PTHR13501:SF10">
    <property type="entry name" value="LARGE RIBOSOMAL SUBUNIT PROTEIN UL22M"/>
    <property type="match status" value="1"/>
</dbReference>
<dbReference type="PANTHER" id="PTHR13501">
    <property type="entry name" value="CHLOROPLAST 50S RIBOSOMAL PROTEIN L22-RELATED"/>
    <property type="match status" value="1"/>
</dbReference>
<keyword evidence="7" id="KW-1185">Reference proteome</keyword>
<comment type="caution">
    <text evidence="6">The sequence shown here is derived from an EMBL/GenBank/DDBJ whole genome shotgun (WGS) entry which is preliminary data.</text>
</comment>
<keyword evidence="2 4" id="KW-0689">Ribosomal protein</keyword>
<proteinExistence type="inferred from homology"/>
<evidence type="ECO:0000256" key="5">
    <source>
        <dbReference type="SAM" id="MobiDB-lite"/>
    </source>
</evidence>
<dbReference type="InterPro" id="IPR047867">
    <property type="entry name" value="Ribosomal_uL22_bac/org-type"/>
</dbReference>
<keyword evidence="3 4" id="KW-0687">Ribonucleoprotein</keyword>
<dbReference type="GO" id="GO:0003735">
    <property type="term" value="F:structural constituent of ribosome"/>
    <property type="evidence" value="ECO:0007669"/>
    <property type="project" value="InterPro"/>
</dbReference>
<feature type="compositionally biased region" description="Basic and acidic residues" evidence="5">
    <location>
        <begin position="41"/>
        <end position="68"/>
    </location>
</feature>
<evidence type="ECO:0000256" key="1">
    <source>
        <dbReference type="ARBA" id="ARBA00009451"/>
    </source>
</evidence>
<dbReference type="Proteomes" id="UP000038010">
    <property type="component" value="Unassembled WGS sequence"/>
</dbReference>
<evidence type="ECO:0000256" key="4">
    <source>
        <dbReference type="RuleBase" id="RU004005"/>
    </source>
</evidence>
<dbReference type="EMBL" id="LFJN01000006">
    <property type="protein sequence ID" value="KPI43091.1"/>
    <property type="molecule type" value="Genomic_DNA"/>
</dbReference>
<dbReference type="AlphaFoldDB" id="A0A0N0NPS6"/>
<feature type="region of interest" description="Disordered" evidence="5">
    <location>
        <begin position="41"/>
        <end position="101"/>
    </location>
</feature>
<evidence type="ECO:0008006" key="8">
    <source>
        <dbReference type="Google" id="ProtNLM"/>
    </source>
</evidence>
<evidence type="ECO:0000256" key="3">
    <source>
        <dbReference type="ARBA" id="ARBA00023274"/>
    </source>
</evidence>